<dbReference type="InterPro" id="IPR030907">
    <property type="entry name" value="Ferrit_encaps"/>
</dbReference>
<evidence type="ECO:0000313" key="8">
    <source>
        <dbReference type="Proteomes" id="UP000219573"/>
    </source>
</evidence>
<accession>A0A285H2L7</accession>
<evidence type="ECO:0000256" key="3">
    <source>
        <dbReference type="ARBA" id="ARBA00023004"/>
    </source>
</evidence>
<dbReference type="InterPro" id="IPR054581">
    <property type="entry name" value="EncFtn-like"/>
</dbReference>
<keyword evidence="2" id="KW-0479">Metal-binding</keyword>
<keyword evidence="3" id="KW-0408">Iron</keyword>
<dbReference type="RefSeq" id="WP_097017973.1">
    <property type="nucleotide sequence ID" value="NZ_OBDZ01000013.1"/>
</dbReference>
<keyword evidence="8" id="KW-1185">Reference proteome</keyword>
<dbReference type="EMBL" id="OBDZ01000013">
    <property type="protein sequence ID" value="SNY30140.1"/>
    <property type="molecule type" value="Genomic_DNA"/>
</dbReference>
<dbReference type="GO" id="GO:0006879">
    <property type="term" value="P:intracellular iron ion homeostasis"/>
    <property type="evidence" value="ECO:0007669"/>
    <property type="project" value="UniProtKB-KW"/>
</dbReference>
<dbReference type="GO" id="GO:0046872">
    <property type="term" value="F:metal ion binding"/>
    <property type="evidence" value="ECO:0007669"/>
    <property type="project" value="UniProtKB-KW"/>
</dbReference>
<dbReference type="Pfam" id="PF22277">
    <property type="entry name" value="EncFtn-like"/>
    <property type="match status" value="1"/>
</dbReference>
<evidence type="ECO:0008006" key="9">
    <source>
        <dbReference type="Google" id="ProtNLM"/>
    </source>
</evidence>
<evidence type="ECO:0000256" key="6">
    <source>
        <dbReference type="SAM" id="MobiDB-lite"/>
    </source>
</evidence>
<dbReference type="Proteomes" id="UP000219573">
    <property type="component" value="Unassembled WGS sequence"/>
</dbReference>
<protein>
    <recommendedName>
        <fullName evidence="9">Ferritin</fullName>
    </recommendedName>
</protein>
<reference evidence="8" key="1">
    <citation type="submission" date="2017-09" db="EMBL/GenBank/DDBJ databases">
        <authorList>
            <person name="Varghese N."/>
            <person name="Submissions S."/>
        </authorList>
    </citation>
    <scope>NUCLEOTIDE SEQUENCE [LARGE SCALE GENOMIC DNA]</scope>
    <source>
        <strain evidence="8">MSL47</strain>
    </source>
</reference>
<proteinExistence type="predicted"/>
<dbReference type="NCBIfam" id="TIGR04535">
    <property type="entry name" value="ferrit_encaps"/>
    <property type="match status" value="1"/>
</dbReference>
<dbReference type="SUPFAM" id="SSF47240">
    <property type="entry name" value="Ferritin-like"/>
    <property type="match status" value="1"/>
</dbReference>
<sequence length="119" mass="14056">MASEGFHEDNLPQEAKEYHRMIQSVIEEMEAVDWYNQRAAVTQDPQLKAIVEHNRDEEIEHACMGLEWLRRNYPKWDEFLREFLFTEGDITALEEGEEEESDDDLDSSNDESLGIHNLR</sequence>
<dbReference type="Gene3D" id="6.10.140.1960">
    <property type="match status" value="1"/>
</dbReference>
<feature type="compositionally biased region" description="Acidic residues" evidence="6">
    <location>
        <begin position="92"/>
        <end position="109"/>
    </location>
</feature>
<dbReference type="AlphaFoldDB" id="A0A285H2L7"/>
<name>A0A285H2L7_9FIRM</name>
<evidence type="ECO:0000313" key="7">
    <source>
        <dbReference type="EMBL" id="SNY30140.1"/>
    </source>
</evidence>
<gene>
    <name evidence="7" type="ORF">SAMN06265827_11365</name>
</gene>
<evidence type="ECO:0000256" key="4">
    <source>
        <dbReference type="ARBA" id="ARBA00033738"/>
    </source>
</evidence>
<organism evidence="7 8">
    <name type="scientific">Orenia metallireducens</name>
    <dbReference type="NCBI Taxonomy" id="1413210"/>
    <lineage>
        <taxon>Bacteria</taxon>
        <taxon>Bacillati</taxon>
        <taxon>Bacillota</taxon>
        <taxon>Clostridia</taxon>
        <taxon>Halanaerobiales</taxon>
        <taxon>Halobacteroidaceae</taxon>
        <taxon>Orenia</taxon>
    </lineage>
</organism>
<feature type="region of interest" description="Disordered" evidence="6">
    <location>
        <begin position="91"/>
        <end position="119"/>
    </location>
</feature>
<comment type="subcellular location">
    <subcellularLocation>
        <location evidence="4">Encapsulin nanocompartment</location>
    </subcellularLocation>
</comment>
<dbReference type="GO" id="GO:0140737">
    <property type="term" value="C:encapsulin nanocompartment"/>
    <property type="evidence" value="ECO:0007669"/>
    <property type="project" value="UniProtKB-SubCell"/>
</dbReference>
<evidence type="ECO:0000256" key="5">
    <source>
        <dbReference type="ARBA" id="ARBA00033787"/>
    </source>
</evidence>
<keyword evidence="5" id="KW-1284">Encapsulin nanocompartment</keyword>
<dbReference type="InterPro" id="IPR009078">
    <property type="entry name" value="Ferritin-like_SF"/>
</dbReference>
<evidence type="ECO:0000256" key="2">
    <source>
        <dbReference type="ARBA" id="ARBA00022723"/>
    </source>
</evidence>
<keyword evidence="1" id="KW-0409">Iron storage</keyword>
<evidence type="ECO:0000256" key="1">
    <source>
        <dbReference type="ARBA" id="ARBA00022434"/>
    </source>
</evidence>
<dbReference type="OrthoDB" id="9796238at2"/>
<dbReference type="GO" id="GO:0004322">
    <property type="term" value="F:ferroxidase activity"/>
    <property type="evidence" value="ECO:0007669"/>
    <property type="project" value="InterPro"/>
</dbReference>